<dbReference type="Proteomes" id="UP000010716">
    <property type="component" value="Unassembled WGS sequence"/>
</dbReference>
<proteinExistence type="inferred from homology"/>
<dbReference type="GO" id="GO:0043590">
    <property type="term" value="C:bacterial nucleoid"/>
    <property type="evidence" value="ECO:0007669"/>
    <property type="project" value="TreeGrafter"/>
</dbReference>
<dbReference type="Gene3D" id="3.40.50.300">
    <property type="entry name" value="P-loop containing nucleotide triphosphate hydrolases"/>
    <property type="match status" value="2"/>
</dbReference>
<dbReference type="SUPFAM" id="SSF52540">
    <property type="entry name" value="P-loop containing nucleoside triphosphate hydrolases"/>
    <property type="match status" value="1"/>
</dbReference>
<evidence type="ECO:0000313" key="15">
    <source>
        <dbReference type="Proteomes" id="UP000825179"/>
    </source>
</evidence>
<comment type="function">
    <text evidence="1 9">May be involved in recombinational repair of damaged DNA.</text>
</comment>
<dbReference type="OrthoDB" id="9806954at2"/>
<dbReference type="CDD" id="cd03241">
    <property type="entry name" value="ABC_RecN"/>
    <property type="match status" value="2"/>
</dbReference>
<dbReference type="eggNOG" id="COG0497">
    <property type="taxonomic scope" value="Bacteria"/>
</dbReference>
<dbReference type="GO" id="GO:0006310">
    <property type="term" value="P:DNA recombination"/>
    <property type="evidence" value="ECO:0007669"/>
    <property type="project" value="InterPro"/>
</dbReference>
<reference evidence="13 15" key="2">
    <citation type="journal article" date="2020" name="Extremophiles">
        <title>Genomic analysis of Caldalkalibacillus thermarum TA2.A1 reveals aerobic alkaliphilic metabolism and evolutionary hallmarks linking alkaliphilic bacteria and plant life.</title>
        <authorList>
            <person name="de Jong S.I."/>
            <person name="van den Broek M.A."/>
            <person name="Merkel A.Y."/>
            <person name="de la Torre Cortes P."/>
            <person name="Kalamorz F."/>
            <person name="Cook G.M."/>
            <person name="van Loosdrecht M.C.M."/>
            <person name="McMillan D.G.G."/>
        </authorList>
    </citation>
    <scope>NUCLEOTIDE SEQUENCE [LARGE SCALE GENOMIC DNA]</scope>
    <source>
        <strain evidence="13 15">TA2.A1</strain>
    </source>
</reference>
<accession>F5L3H4</accession>
<comment type="similarity">
    <text evidence="2 9">Belongs to the RecN family.</text>
</comment>
<dbReference type="FunFam" id="3.40.50.300:FF:000319">
    <property type="entry name" value="DNA repair protein RecN"/>
    <property type="match status" value="1"/>
</dbReference>
<evidence type="ECO:0000256" key="3">
    <source>
        <dbReference type="ARBA" id="ARBA00021315"/>
    </source>
</evidence>
<evidence type="ECO:0000256" key="6">
    <source>
        <dbReference type="ARBA" id="ARBA00022840"/>
    </source>
</evidence>
<evidence type="ECO:0000256" key="1">
    <source>
        <dbReference type="ARBA" id="ARBA00003618"/>
    </source>
</evidence>
<evidence type="ECO:0000256" key="5">
    <source>
        <dbReference type="ARBA" id="ARBA00022763"/>
    </source>
</evidence>
<feature type="coiled-coil region" evidence="10">
    <location>
        <begin position="155"/>
        <end position="196"/>
    </location>
</feature>
<evidence type="ECO:0000313" key="14">
    <source>
        <dbReference type="Proteomes" id="UP000010716"/>
    </source>
</evidence>
<dbReference type="PANTHER" id="PTHR11059:SF0">
    <property type="entry name" value="DNA REPAIR PROTEIN RECN"/>
    <property type="match status" value="1"/>
</dbReference>
<keyword evidence="5 9" id="KW-0227">DNA damage</keyword>
<feature type="coiled-coil region" evidence="10">
    <location>
        <begin position="320"/>
        <end position="364"/>
    </location>
</feature>
<dbReference type="EMBL" id="CP082237">
    <property type="protein sequence ID" value="QZT32662.1"/>
    <property type="molecule type" value="Genomic_DNA"/>
</dbReference>
<sequence>MLVELSMRNFALIPSLTIAFEPGFNVLTGETGAGKSMLVEAISLLVGGRASLDYVRHGQQKAEIEGLFSIPEQHPSRSLLSELGIELEDDMLILRRDINIKGKNICRINGKLVTLAVLREVGQLLLDIQGQHEHQHLLAEERHLALLDEYGKAKIASHKKEYLSLFNKLKKLNRTIKQLNENEQQLAQRLDLFRYQYQEIAAAELVPGEDEELAKERRVKGNAQKLYQGMEQVVDALYGDGRAMDSLAVAMNELRACAEIDESLEPYTERLESLYYQVEDIVHECRKYAESIEFDPERLHEIESRLEKIELLKRKYGKTVEEILAYASKIEEELDTLEHREERMAELMKQRENLLLDLAVEAEQLTRIRKEVAADLTQAIKQELAGLYMDQTEIDIAFSPLGAGSDQVEYRGKKRWISQEGWDQIQWLIAPNPGEPPKPLAKIASGGELSRLLLALKTVFAKLEPVTSLIFDEIDTGVSGRVVQAMAEKLYTISLDRQVICITHQPQMAAMADHHLYIMKRTGDHGTETTVIPLDREGRRLEIARMMSGHHLTETTKEHVQELIQQAENIKAHLQEKPSR</sequence>
<organism evidence="12 14">
    <name type="scientific">Caldalkalibacillus thermarum (strain TA2.A1)</name>
    <dbReference type="NCBI Taxonomy" id="986075"/>
    <lineage>
        <taxon>Bacteria</taxon>
        <taxon>Bacillati</taxon>
        <taxon>Bacillota</taxon>
        <taxon>Bacilli</taxon>
        <taxon>Bacillales</taxon>
        <taxon>Bacillaceae</taxon>
        <taxon>Caldalkalibacillus</taxon>
    </lineage>
</organism>
<evidence type="ECO:0000256" key="4">
    <source>
        <dbReference type="ARBA" id="ARBA00022741"/>
    </source>
</evidence>
<evidence type="ECO:0000313" key="13">
    <source>
        <dbReference type="EMBL" id="QZT32662.1"/>
    </source>
</evidence>
<keyword evidence="10" id="KW-0175">Coiled coil</keyword>
<dbReference type="FunFam" id="3.40.50.300:FF:000356">
    <property type="entry name" value="DNA repair protein RecN"/>
    <property type="match status" value="1"/>
</dbReference>
<evidence type="ECO:0000256" key="9">
    <source>
        <dbReference type="PIRNR" id="PIRNR003128"/>
    </source>
</evidence>
<keyword evidence="15" id="KW-1185">Reference proteome</keyword>
<dbReference type="RefSeq" id="WP_007502478.1">
    <property type="nucleotide sequence ID" value="NZ_AFCE01000045.1"/>
</dbReference>
<evidence type="ECO:0000256" key="8">
    <source>
        <dbReference type="ARBA" id="ARBA00033408"/>
    </source>
</evidence>
<dbReference type="GO" id="GO:0006281">
    <property type="term" value="P:DNA repair"/>
    <property type="evidence" value="ECO:0007669"/>
    <property type="project" value="UniProtKB-KW"/>
</dbReference>
<evidence type="ECO:0000313" key="12">
    <source>
        <dbReference type="EMBL" id="EGL84104.1"/>
    </source>
</evidence>
<evidence type="ECO:0000256" key="7">
    <source>
        <dbReference type="ARBA" id="ARBA00023204"/>
    </source>
</evidence>
<evidence type="ECO:0000256" key="10">
    <source>
        <dbReference type="SAM" id="Coils"/>
    </source>
</evidence>
<name>F5L3H4_CALTT</name>
<keyword evidence="4" id="KW-0547">Nucleotide-binding</keyword>
<dbReference type="InterPro" id="IPR004604">
    <property type="entry name" value="DNA_recomb/repair_RecN"/>
</dbReference>
<gene>
    <name evidence="13" type="primary">recN</name>
    <name evidence="12" type="ORF">CathTA2_0335</name>
    <name evidence="13" type="ORF">HUR95_09675</name>
</gene>
<evidence type="ECO:0000259" key="11">
    <source>
        <dbReference type="Pfam" id="PF02463"/>
    </source>
</evidence>
<dbReference type="InterPro" id="IPR003395">
    <property type="entry name" value="RecF/RecN/SMC_N"/>
</dbReference>
<protein>
    <recommendedName>
        <fullName evidence="3 9">DNA repair protein RecN</fullName>
    </recommendedName>
    <alternativeName>
        <fullName evidence="8 9">Recombination protein N</fullName>
    </alternativeName>
</protein>
<evidence type="ECO:0000256" key="2">
    <source>
        <dbReference type="ARBA" id="ARBA00009441"/>
    </source>
</evidence>
<keyword evidence="7 9" id="KW-0234">DNA repair</keyword>
<feature type="domain" description="RecF/RecN/SMC N-terminal" evidence="11">
    <location>
        <begin position="3"/>
        <end position="520"/>
    </location>
</feature>
<dbReference type="Proteomes" id="UP000825179">
    <property type="component" value="Chromosome"/>
</dbReference>
<dbReference type="EMBL" id="AFCE01000045">
    <property type="protein sequence ID" value="EGL84104.1"/>
    <property type="molecule type" value="Genomic_DNA"/>
</dbReference>
<dbReference type="AlphaFoldDB" id="F5L3H4"/>
<dbReference type="GO" id="GO:0005524">
    <property type="term" value="F:ATP binding"/>
    <property type="evidence" value="ECO:0007669"/>
    <property type="project" value="UniProtKB-KW"/>
</dbReference>
<dbReference type="KEGG" id="cthu:HUR95_09675"/>
<reference evidence="12 14" key="1">
    <citation type="journal article" date="2011" name="J. Bacteriol.">
        <title>Draft genome sequence of the thermoalkaliphilic Caldalkalibacillus thermarum strain TA2.A1.</title>
        <authorList>
            <person name="Kalamorz F."/>
            <person name="Keis S."/>
            <person name="McMillan D.G."/>
            <person name="Olsson K."/>
            <person name="Stanton J.A."/>
            <person name="Stockwell P."/>
            <person name="Black M.A."/>
            <person name="Klingeman D.M."/>
            <person name="Land M.L."/>
            <person name="Han C.S."/>
            <person name="Martin S.L."/>
            <person name="Becher S.A."/>
            <person name="Peddie C.J."/>
            <person name="Morgan H.W."/>
            <person name="Matthies D."/>
            <person name="Preiss L."/>
            <person name="Meier T."/>
            <person name="Brown S.D."/>
            <person name="Cook G.M."/>
        </authorList>
    </citation>
    <scope>NUCLEOTIDE SEQUENCE [LARGE SCALE GENOMIC DNA]</scope>
    <source>
        <strain evidence="12 14">TA2.A1</strain>
    </source>
</reference>
<dbReference type="NCBIfam" id="TIGR00634">
    <property type="entry name" value="recN"/>
    <property type="match status" value="1"/>
</dbReference>
<dbReference type="Pfam" id="PF02463">
    <property type="entry name" value="SMC_N"/>
    <property type="match status" value="1"/>
</dbReference>
<dbReference type="InterPro" id="IPR027417">
    <property type="entry name" value="P-loop_NTPase"/>
</dbReference>
<dbReference type="PIRSF" id="PIRSF003128">
    <property type="entry name" value="RecN"/>
    <property type="match status" value="1"/>
</dbReference>
<dbReference type="PANTHER" id="PTHR11059">
    <property type="entry name" value="DNA REPAIR PROTEIN RECN"/>
    <property type="match status" value="1"/>
</dbReference>
<dbReference type="GO" id="GO:0009432">
    <property type="term" value="P:SOS response"/>
    <property type="evidence" value="ECO:0007669"/>
    <property type="project" value="TreeGrafter"/>
</dbReference>
<reference evidence="13" key="3">
    <citation type="submission" date="2021-08" db="EMBL/GenBank/DDBJ databases">
        <authorList>
            <person name="de Jong S."/>
            <person name="van den Broek M."/>
            <person name="Merkel A."/>
            <person name="de la Torre Cortes P."/>
            <person name="Kalamorz F."/>
            <person name="Cook G."/>
            <person name="van Loosdrecht M."/>
            <person name="McMillan D."/>
        </authorList>
    </citation>
    <scope>NUCLEOTIDE SEQUENCE</scope>
    <source>
        <strain evidence="13">TA2.A1</strain>
    </source>
</reference>
<keyword evidence="6" id="KW-0067">ATP-binding</keyword>